<dbReference type="AlphaFoldDB" id="A0A9D2P2M5"/>
<evidence type="ECO:0000256" key="2">
    <source>
        <dbReference type="SAM" id="Phobius"/>
    </source>
</evidence>
<gene>
    <name evidence="4" type="ORF">H9756_05705</name>
</gene>
<evidence type="ECO:0000256" key="1">
    <source>
        <dbReference type="ARBA" id="ARBA00023125"/>
    </source>
</evidence>
<protein>
    <submittedName>
        <fullName evidence="4">Helix-turn-helix domain-containing protein</fullName>
    </submittedName>
</protein>
<reference evidence="4" key="1">
    <citation type="journal article" date="2021" name="PeerJ">
        <title>Extensive microbial diversity within the chicken gut microbiome revealed by metagenomics and culture.</title>
        <authorList>
            <person name="Gilroy R."/>
            <person name="Ravi A."/>
            <person name="Getino M."/>
            <person name="Pursley I."/>
            <person name="Horton D.L."/>
            <person name="Alikhan N.F."/>
            <person name="Baker D."/>
            <person name="Gharbi K."/>
            <person name="Hall N."/>
            <person name="Watson M."/>
            <person name="Adriaenssens E.M."/>
            <person name="Foster-Nyarko E."/>
            <person name="Jarju S."/>
            <person name="Secka A."/>
            <person name="Antonio M."/>
            <person name="Oren A."/>
            <person name="Chaudhuri R.R."/>
            <person name="La Ragione R."/>
            <person name="Hildebrand F."/>
            <person name="Pallen M.J."/>
        </authorList>
    </citation>
    <scope>NUCLEOTIDE SEQUENCE</scope>
    <source>
        <strain evidence="4">CHK165-2605</strain>
    </source>
</reference>
<sequence>MNLGNQILNIRKEQQLTQEEFGRLFHVTRQTVSNWENEKSYPDLQVLVDMSDRFKISLDILLKEDSKMVRAIDKERILGTVKREKSIIDFFTGVGTGLITSCLFSPNSTIRTVVIFVGLLMIGIGWYRKSRCDKKVFEYMEERDKAEL</sequence>
<dbReference type="SUPFAM" id="SSF47413">
    <property type="entry name" value="lambda repressor-like DNA-binding domains"/>
    <property type="match status" value="1"/>
</dbReference>
<evidence type="ECO:0000313" key="4">
    <source>
        <dbReference type="EMBL" id="HJC43161.1"/>
    </source>
</evidence>
<dbReference type="Gene3D" id="1.10.260.40">
    <property type="entry name" value="lambda repressor-like DNA-binding domains"/>
    <property type="match status" value="1"/>
</dbReference>
<comment type="caution">
    <text evidence="4">The sequence shown here is derived from an EMBL/GenBank/DDBJ whole genome shotgun (WGS) entry which is preliminary data.</text>
</comment>
<feature type="transmembrane region" description="Helical" evidence="2">
    <location>
        <begin position="110"/>
        <end position="127"/>
    </location>
</feature>
<feature type="domain" description="HTH cro/C1-type" evidence="3">
    <location>
        <begin position="7"/>
        <end position="61"/>
    </location>
</feature>
<dbReference type="InterPro" id="IPR010982">
    <property type="entry name" value="Lambda_DNA-bd_dom_sf"/>
</dbReference>
<name>A0A9D2P2M5_9FIRM</name>
<dbReference type="PANTHER" id="PTHR46558:SF15">
    <property type="entry name" value="HELIX-TURN-HELIX DOMAIN PROTEIN"/>
    <property type="match status" value="1"/>
</dbReference>
<proteinExistence type="predicted"/>
<keyword evidence="2" id="KW-0472">Membrane</keyword>
<evidence type="ECO:0000259" key="3">
    <source>
        <dbReference type="PROSITE" id="PS50943"/>
    </source>
</evidence>
<organism evidence="4 5">
    <name type="scientific">Candidatus Mediterraneibacter gallistercoris</name>
    <dbReference type="NCBI Taxonomy" id="2838671"/>
    <lineage>
        <taxon>Bacteria</taxon>
        <taxon>Bacillati</taxon>
        <taxon>Bacillota</taxon>
        <taxon>Clostridia</taxon>
        <taxon>Lachnospirales</taxon>
        <taxon>Lachnospiraceae</taxon>
        <taxon>Mediterraneibacter</taxon>
    </lineage>
</organism>
<evidence type="ECO:0000313" key="5">
    <source>
        <dbReference type="Proteomes" id="UP000823895"/>
    </source>
</evidence>
<dbReference type="SMART" id="SM00530">
    <property type="entry name" value="HTH_XRE"/>
    <property type="match status" value="1"/>
</dbReference>
<dbReference type="Proteomes" id="UP000823895">
    <property type="component" value="Unassembled WGS sequence"/>
</dbReference>
<dbReference type="PANTHER" id="PTHR46558">
    <property type="entry name" value="TRACRIPTIONAL REGULATORY PROTEIN-RELATED-RELATED"/>
    <property type="match status" value="1"/>
</dbReference>
<dbReference type="Pfam" id="PF01381">
    <property type="entry name" value="HTH_3"/>
    <property type="match status" value="1"/>
</dbReference>
<dbReference type="CDD" id="cd00093">
    <property type="entry name" value="HTH_XRE"/>
    <property type="match status" value="1"/>
</dbReference>
<reference evidence="4" key="2">
    <citation type="submission" date="2021-04" db="EMBL/GenBank/DDBJ databases">
        <authorList>
            <person name="Gilroy R."/>
        </authorList>
    </citation>
    <scope>NUCLEOTIDE SEQUENCE</scope>
    <source>
        <strain evidence="4">CHK165-2605</strain>
    </source>
</reference>
<dbReference type="EMBL" id="DWWI01000119">
    <property type="protein sequence ID" value="HJC43161.1"/>
    <property type="molecule type" value="Genomic_DNA"/>
</dbReference>
<accession>A0A9D2P2M5</accession>
<dbReference type="PROSITE" id="PS50943">
    <property type="entry name" value="HTH_CROC1"/>
    <property type="match status" value="1"/>
</dbReference>
<keyword evidence="2" id="KW-0812">Transmembrane</keyword>
<keyword evidence="2" id="KW-1133">Transmembrane helix</keyword>
<keyword evidence="1" id="KW-0238">DNA-binding</keyword>
<dbReference type="GO" id="GO:0003677">
    <property type="term" value="F:DNA binding"/>
    <property type="evidence" value="ECO:0007669"/>
    <property type="project" value="UniProtKB-KW"/>
</dbReference>
<dbReference type="InterPro" id="IPR001387">
    <property type="entry name" value="Cro/C1-type_HTH"/>
</dbReference>